<name>A0ABQ9DL23_9PASS</name>
<keyword evidence="4" id="KW-0234">DNA repair</keyword>
<evidence type="ECO:0000259" key="8">
    <source>
        <dbReference type="Pfam" id="PF21924"/>
    </source>
</evidence>
<sequence length="309" mass="35638">MHSFGHPHSGINWFHLLNWDTLEVSEAEISMEAADMEMDKEKYVGELKKALVAGEESSGRYNFVITRDQENRVCHFSYERKLKDGSERAFQPKLAIEVPKVKEYKSSNLLYQYFFIFVHTEYKPILDTSRSWMKRNNAIHILFRLGSVKLSEVPSPAEAVKELIGYCLDSLGKLQARNEHLQRENERLFSNWHDTEERLEKCVEAKEELEADLYHRFVLVLNEKKAKIRSLQKLLSEAKEPAADAKSSRGSMATTQMAIKREDDYVATTEMESESLTQALLPSGVLAVMEQFIGMIYDLLFDSSFCFIA</sequence>
<gene>
    <name evidence="9" type="primary">XRCC4</name>
    <name evidence="9" type="ORF">WISP_28077</name>
</gene>
<comment type="caution">
    <text evidence="9">The sequence shown here is derived from an EMBL/GenBank/DDBJ whole genome shotgun (WGS) entry which is preliminary data.</text>
</comment>
<dbReference type="InterPro" id="IPR038051">
    <property type="entry name" value="XRCC4-like_N_sf"/>
</dbReference>
<dbReference type="InterPro" id="IPR053961">
    <property type="entry name" value="XRCC4_N"/>
</dbReference>
<comment type="similarity">
    <text evidence="6">Belongs to the XRCC4-XLF family. XRCC4 subfamily.</text>
</comment>
<evidence type="ECO:0000256" key="5">
    <source>
        <dbReference type="ARBA" id="ARBA00023242"/>
    </source>
</evidence>
<reference evidence="9" key="1">
    <citation type="submission" date="2019-10" db="EMBL/GenBank/DDBJ databases">
        <authorList>
            <person name="Soares A.E.R."/>
            <person name="Aleixo A."/>
            <person name="Schneider P."/>
            <person name="Miyaki C.Y."/>
            <person name="Schneider M.P."/>
            <person name="Mello C."/>
            <person name="Vasconcelos A.T.R."/>
        </authorList>
    </citation>
    <scope>NUCLEOTIDE SEQUENCE</scope>
    <source>
        <tissue evidence="9">Muscle</tissue>
    </source>
</reference>
<dbReference type="PANTHER" id="PTHR28559:SF1">
    <property type="entry name" value="DNA REPAIR PROTEIN XRCC4"/>
    <property type="match status" value="1"/>
</dbReference>
<dbReference type="Pfam" id="PF21924">
    <property type="entry name" value="XRCC4_CC"/>
    <property type="match status" value="1"/>
</dbReference>
<keyword evidence="3" id="KW-0233">DNA recombination</keyword>
<dbReference type="InterPro" id="IPR010585">
    <property type="entry name" value="DNA_repair_prot_XRCC4"/>
</dbReference>
<evidence type="ECO:0000313" key="9">
    <source>
        <dbReference type="EMBL" id="KAJ7424575.1"/>
    </source>
</evidence>
<proteinExistence type="inferred from homology"/>
<dbReference type="Pfam" id="PF06632">
    <property type="entry name" value="XRCC4"/>
    <property type="match status" value="1"/>
</dbReference>
<evidence type="ECO:0000256" key="3">
    <source>
        <dbReference type="ARBA" id="ARBA00023172"/>
    </source>
</evidence>
<evidence type="ECO:0000256" key="2">
    <source>
        <dbReference type="ARBA" id="ARBA00022763"/>
    </source>
</evidence>
<keyword evidence="2" id="KW-0227">DNA damage</keyword>
<keyword evidence="5" id="KW-0539">Nucleus</keyword>
<evidence type="ECO:0000256" key="4">
    <source>
        <dbReference type="ARBA" id="ARBA00023204"/>
    </source>
</evidence>
<evidence type="ECO:0000256" key="1">
    <source>
        <dbReference type="ARBA" id="ARBA00004123"/>
    </source>
</evidence>
<dbReference type="InterPro" id="IPR009089">
    <property type="entry name" value="XRCC4_N_sf"/>
</dbReference>
<dbReference type="PANTHER" id="PTHR28559">
    <property type="entry name" value="DNA REPAIR PROTEIN XRCC4"/>
    <property type="match status" value="1"/>
</dbReference>
<feature type="domain" description="XRCC4 N-terminal" evidence="7">
    <location>
        <begin position="23"/>
        <end position="84"/>
    </location>
</feature>
<dbReference type="SUPFAM" id="SSF58022">
    <property type="entry name" value="XRCC4, C-terminal oligomerization domain"/>
    <property type="match status" value="1"/>
</dbReference>
<dbReference type="EMBL" id="WHWB01032654">
    <property type="protein sequence ID" value="KAJ7424575.1"/>
    <property type="molecule type" value="Genomic_DNA"/>
</dbReference>
<evidence type="ECO:0000259" key="7">
    <source>
        <dbReference type="Pfam" id="PF06632"/>
    </source>
</evidence>
<dbReference type="InterPro" id="IPR053962">
    <property type="entry name" value="XRCC4_CC"/>
</dbReference>
<accession>A0ABQ9DL23</accession>
<organism evidence="9 10">
    <name type="scientific">Willisornis vidua</name>
    <name type="common">Xingu scale-backed antbird</name>
    <dbReference type="NCBI Taxonomy" id="1566151"/>
    <lineage>
        <taxon>Eukaryota</taxon>
        <taxon>Metazoa</taxon>
        <taxon>Chordata</taxon>
        <taxon>Craniata</taxon>
        <taxon>Vertebrata</taxon>
        <taxon>Euteleostomi</taxon>
        <taxon>Archelosauria</taxon>
        <taxon>Archosauria</taxon>
        <taxon>Dinosauria</taxon>
        <taxon>Saurischia</taxon>
        <taxon>Theropoda</taxon>
        <taxon>Coelurosauria</taxon>
        <taxon>Aves</taxon>
        <taxon>Neognathae</taxon>
        <taxon>Neoaves</taxon>
        <taxon>Telluraves</taxon>
        <taxon>Australaves</taxon>
        <taxon>Passeriformes</taxon>
        <taxon>Thamnophilidae</taxon>
        <taxon>Willisornis</taxon>
    </lineage>
</organism>
<dbReference type="Proteomes" id="UP001145742">
    <property type="component" value="Unassembled WGS sequence"/>
</dbReference>
<dbReference type="SUPFAM" id="SSF50809">
    <property type="entry name" value="XRCC4, N-terminal domain"/>
    <property type="match status" value="1"/>
</dbReference>
<evidence type="ECO:0000256" key="6">
    <source>
        <dbReference type="ARBA" id="ARBA00025728"/>
    </source>
</evidence>
<keyword evidence="10" id="KW-1185">Reference proteome</keyword>
<dbReference type="Gene3D" id="1.20.5.370">
    <property type="match status" value="1"/>
</dbReference>
<evidence type="ECO:0000313" key="10">
    <source>
        <dbReference type="Proteomes" id="UP001145742"/>
    </source>
</evidence>
<protein>
    <submittedName>
        <fullName evidence="9">DNA repair protein XRCC4</fullName>
    </submittedName>
</protein>
<comment type="subcellular location">
    <subcellularLocation>
        <location evidence="1">Nucleus</location>
    </subcellularLocation>
</comment>
<dbReference type="Gene3D" id="2.170.210.10">
    <property type="entry name" value="DNA double-strand break repair and VJ recombination XRCC4, N-terminal"/>
    <property type="match status" value="1"/>
</dbReference>
<dbReference type="InterPro" id="IPR014751">
    <property type="entry name" value="XRCC4-like_C"/>
</dbReference>
<feature type="domain" description="XRCC4 coiled-coil" evidence="8">
    <location>
        <begin position="155"/>
        <end position="231"/>
    </location>
</feature>